<gene>
    <name evidence="2" type="ORF">COJ15_29680</name>
</gene>
<feature type="domain" description="Treble clef zinc finger" evidence="1">
    <location>
        <begin position="621"/>
        <end position="676"/>
    </location>
</feature>
<feature type="domain" description="Treble clef zinc finger" evidence="1">
    <location>
        <begin position="278"/>
        <end position="331"/>
    </location>
</feature>
<dbReference type="PANTHER" id="PTHR37317">
    <property type="entry name" value="BLR8090 PROTEIN"/>
    <property type="match status" value="1"/>
</dbReference>
<evidence type="ECO:0000313" key="2">
    <source>
        <dbReference type="EMBL" id="PFJ31873.1"/>
    </source>
</evidence>
<dbReference type="RefSeq" id="WP_098517432.1">
    <property type="nucleotide sequence ID" value="NZ_NUVX01000067.1"/>
</dbReference>
<feature type="domain" description="Treble clef zinc finger" evidence="1">
    <location>
        <begin position="691"/>
        <end position="744"/>
    </location>
</feature>
<name>A0A9X6WIP7_BACTU</name>
<feature type="domain" description="Treble clef zinc finger" evidence="1">
    <location>
        <begin position="551"/>
        <end position="606"/>
    </location>
</feature>
<accession>A0A9X6WIP7</accession>
<dbReference type="EMBL" id="NUVX01000067">
    <property type="protein sequence ID" value="PFJ31873.1"/>
    <property type="molecule type" value="Genomic_DNA"/>
</dbReference>
<dbReference type="InterPro" id="IPR025487">
    <property type="entry name" value="DUF4379"/>
</dbReference>
<evidence type="ECO:0000313" key="3">
    <source>
        <dbReference type="Proteomes" id="UP000224003"/>
    </source>
</evidence>
<dbReference type="AlphaFoldDB" id="A0A9X6WIP7"/>
<dbReference type="Pfam" id="PF14311">
    <property type="entry name" value="DUF4379"/>
    <property type="match status" value="9"/>
</dbReference>
<dbReference type="PANTHER" id="PTHR37317:SF1">
    <property type="entry name" value="ZINC-RIBBON DOMAIN-CONTAINING PROTEIN-RELATED"/>
    <property type="match status" value="1"/>
</dbReference>
<organism evidence="2 3">
    <name type="scientific">Bacillus thuringiensis</name>
    <dbReference type="NCBI Taxonomy" id="1428"/>
    <lineage>
        <taxon>Bacteria</taxon>
        <taxon>Bacillati</taxon>
        <taxon>Bacillota</taxon>
        <taxon>Bacilli</taxon>
        <taxon>Bacillales</taxon>
        <taxon>Bacillaceae</taxon>
        <taxon>Bacillus</taxon>
        <taxon>Bacillus cereus group</taxon>
    </lineage>
</organism>
<protein>
    <recommendedName>
        <fullName evidence="1">Treble clef zinc finger domain-containing protein</fullName>
    </recommendedName>
</protein>
<reference evidence="2 3" key="1">
    <citation type="submission" date="2017-09" db="EMBL/GenBank/DDBJ databases">
        <title>Large-scale bioinformatics analysis of Bacillus genomes uncovers conserved roles of natural products in bacterial physiology.</title>
        <authorList>
            <consortium name="Agbiome Team Llc"/>
            <person name="Bleich R.M."/>
            <person name="Grubbs K.J."/>
            <person name="Santa Maria K.C."/>
            <person name="Allen S.E."/>
            <person name="Farag S."/>
            <person name="Shank E.A."/>
            <person name="Bowers A."/>
        </authorList>
    </citation>
    <scope>NUCLEOTIDE SEQUENCE [LARGE SCALE GENOMIC DNA]</scope>
    <source>
        <strain evidence="2 3">AFS085496</strain>
    </source>
</reference>
<evidence type="ECO:0000259" key="1">
    <source>
        <dbReference type="Pfam" id="PF14311"/>
    </source>
</evidence>
<feature type="domain" description="Treble clef zinc finger" evidence="1">
    <location>
        <begin position="16"/>
        <end position="69"/>
    </location>
</feature>
<comment type="caution">
    <text evidence="2">The sequence shown here is derived from an EMBL/GenBank/DDBJ whole genome shotgun (WGS) entry which is preliminary data.</text>
</comment>
<proteinExistence type="predicted"/>
<feature type="domain" description="Treble clef zinc finger" evidence="1">
    <location>
        <begin position="216"/>
        <end position="269"/>
    </location>
</feature>
<dbReference type="Proteomes" id="UP000224003">
    <property type="component" value="Unassembled WGS sequence"/>
</dbReference>
<sequence length="752" mass="87845">MTLKNSFLLKYPELKEQWCFDKNQDVNPYEIPSSSDKRAYWVCEKGHVWDATIGNRAIRGQGCPYCAGRRVSKDNCLATMNPELAKEWNYEKNKELTPELVTAVTGKKVWWKCSYNHEWEASIRNRNKGAGCHYCTKQKTLKKDSIAFLLPELMKEWNYEKNIGINPEGIPLKSTKVVWWKCDNHHEWEDKILNRTTYESNACPVCQSLAFLRPDIALEWDFGKNSLSPSNIAVGSHMKAWWKCSEGHEWEERIRNRTKKQIASCPTCESLVVKHPELLEEWDFDKNKFNPIEIKPGSGKKVWWKCIYNHEWESTVAHRALRGQGCPKCNSQTSFPEQYIAYVMAKHFSDVESRKKIDGVEIDVFIPSLSLGIEYDGVRWHKGRLEKDKQKDHVFSSKGIQLIRIREDGLEELDTSIIFKIAKSPKPEDLQGVYVELIHYINERFFENNRIIPEENIPYHEVLEYITYKQKEKNLAFTHIHLVEEWDYEKNGNLKPTHFTHGSTVEVWWKCERGHSWKKVINKRSQGESCPYCSGRRADEINNLSEQFPHIAKEWNVEKNGPLKPQHITPKSGKRVWWKCGKNHEWEAVVSSRTKANCGCPYCSGRKSSEEYNLVKTHFELSEQWHPTKNNGLLPEDVTPGSIKKVWWKCEKNHEWEAAVAQRAGSNTNCPYCSGRRVTKERSLSVHKPHLVKEWHTGKNKNLTPNDVTVYSGKRVWWICSNNHEWEAKVSNRSYGKGCPECYKENRKSIHN</sequence>
<feature type="domain" description="Treble clef zinc finger" evidence="1">
    <location>
        <begin position="482"/>
        <end position="536"/>
    </location>
</feature>
<feature type="domain" description="Treble clef zinc finger" evidence="1">
    <location>
        <begin position="84"/>
        <end position="137"/>
    </location>
</feature>
<dbReference type="Gene3D" id="3.40.960.10">
    <property type="entry name" value="VSR Endonuclease"/>
    <property type="match status" value="1"/>
</dbReference>
<feature type="domain" description="Treble clef zinc finger" evidence="1">
    <location>
        <begin position="153"/>
        <end position="207"/>
    </location>
</feature>